<keyword evidence="2" id="KW-1185">Reference proteome</keyword>
<reference evidence="1 2" key="1">
    <citation type="submission" date="2023-08" db="EMBL/GenBank/DDBJ databases">
        <authorList>
            <person name="Roldan D.M."/>
            <person name="Menes R.J."/>
        </authorList>
    </citation>
    <scope>NUCLEOTIDE SEQUENCE [LARGE SCALE GENOMIC DNA]</scope>
    <source>
        <strain evidence="1 2">CCM 2812</strain>
    </source>
</reference>
<evidence type="ECO:0000313" key="2">
    <source>
        <dbReference type="Proteomes" id="UP001235760"/>
    </source>
</evidence>
<protein>
    <recommendedName>
        <fullName evidence="3">DUF4157 domain-containing protein</fullName>
    </recommendedName>
</protein>
<comment type="caution">
    <text evidence="1">The sequence shown here is derived from an EMBL/GenBank/DDBJ whole genome shotgun (WGS) entry which is preliminary data.</text>
</comment>
<dbReference type="RefSeq" id="WP_305747918.1">
    <property type="nucleotide sequence ID" value="NZ_JAUZEE010000001.1"/>
</dbReference>
<organism evidence="1 2">
    <name type="scientific">Leptothrix discophora</name>
    <dbReference type="NCBI Taxonomy" id="89"/>
    <lineage>
        <taxon>Bacteria</taxon>
        <taxon>Pseudomonadati</taxon>
        <taxon>Pseudomonadota</taxon>
        <taxon>Betaproteobacteria</taxon>
        <taxon>Burkholderiales</taxon>
        <taxon>Sphaerotilaceae</taxon>
        <taxon>Leptothrix</taxon>
    </lineage>
</organism>
<gene>
    <name evidence="1" type="ORF">Q8X39_01815</name>
</gene>
<proteinExistence type="predicted"/>
<evidence type="ECO:0008006" key="3">
    <source>
        <dbReference type="Google" id="ProtNLM"/>
    </source>
</evidence>
<accession>A0ABT9FYQ0</accession>
<sequence length="220" mass="23854">MTRPHARHLLVETALVGFAACGPCAAAGRPAPNPGLDPELFDDLVGWAVRLSGRGAAPESIRPTVQRLDAAGIARRVCPETPRSCQGLVGVYGSHDRTILLRDDLDLRDPTDQSFLVHELVHWLQHLADGDAIDASCRRVMAHEAEAYRVQNLYLARFRQWRRVGEVMRYMHCPDDGAGNSAGNSAGEPALEFGGVRDPHPIGVPVGHPRALGEPAGIDR</sequence>
<dbReference type="Proteomes" id="UP001235760">
    <property type="component" value="Unassembled WGS sequence"/>
</dbReference>
<name>A0ABT9FYQ0_LEPDI</name>
<dbReference type="EMBL" id="JAUZEE010000001">
    <property type="protein sequence ID" value="MDP4299359.1"/>
    <property type="molecule type" value="Genomic_DNA"/>
</dbReference>
<evidence type="ECO:0000313" key="1">
    <source>
        <dbReference type="EMBL" id="MDP4299359.1"/>
    </source>
</evidence>